<dbReference type="GO" id="GO:0003676">
    <property type="term" value="F:nucleic acid binding"/>
    <property type="evidence" value="ECO:0007669"/>
    <property type="project" value="InterPro"/>
</dbReference>
<dbReference type="Pfam" id="PF00098">
    <property type="entry name" value="zf-CCHC"/>
    <property type="match status" value="1"/>
</dbReference>
<evidence type="ECO:0000256" key="1">
    <source>
        <dbReference type="SAM" id="MobiDB-lite"/>
    </source>
</evidence>
<name>A0A2I4GHT0_JUGRE</name>
<dbReference type="GO" id="GO:0006508">
    <property type="term" value="P:proteolysis"/>
    <property type="evidence" value="ECO:0007669"/>
    <property type="project" value="InterPro"/>
</dbReference>
<protein>
    <submittedName>
        <fullName evidence="3">Uncharacterized protein LOC109007989</fullName>
    </submittedName>
</protein>
<evidence type="ECO:0000313" key="2">
    <source>
        <dbReference type="Proteomes" id="UP000235220"/>
    </source>
</evidence>
<dbReference type="GO" id="GO:0004190">
    <property type="term" value="F:aspartic-type endopeptidase activity"/>
    <property type="evidence" value="ECO:0007669"/>
    <property type="project" value="InterPro"/>
</dbReference>
<accession>A0A2I4GHT0</accession>
<dbReference type="Gene3D" id="2.40.70.10">
    <property type="entry name" value="Acid Proteases"/>
    <property type="match status" value="1"/>
</dbReference>
<dbReference type="GeneID" id="109007989"/>
<dbReference type="PANTHER" id="PTHR15503:SF45">
    <property type="entry name" value="RNA-DIRECTED DNA POLYMERASE HOMOLOG"/>
    <property type="match status" value="1"/>
</dbReference>
<dbReference type="Pfam" id="PF08284">
    <property type="entry name" value="RVP_2"/>
    <property type="match status" value="1"/>
</dbReference>
<gene>
    <name evidence="3" type="primary">LOC109007989</name>
</gene>
<dbReference type="Gramene" id="Jr04_09350_p1">
    <property type="protein sequence ID" value="cds.Jr04_09350_p1"/>
    <property type="gene ID" value="Jr04_09350"/>
</dbReference>
<dbReference type="SMART" id="SM00343">
    <property type="entry name" value="ZnF_C2HC"/>
    <property type="match status" value="1"/>
</dbReference>
<dbReference type="SUPFAM" id="SSF50630">
    <property type="entry name" value="Acid proteases"/>
    <property type="match status" value="1"/>
</dbReference>
<sequence>MDLSHFASYLIPDEEKKAEKFVHELDRRIQERVRTLMIRSFMELVTRSTIVEEDLHGNIEYKNQRKCHQQQQLQSASHKDKRPHIENRQGQPPERQSYPTCATCGRRHLGKCMYGQNMCFKCGKPNHLTRDCPIKRPRELGRSGGQKMITTVRVYSITPVDAEASNNVVTSTFPYPKFRYVYRTMNKLHDPDSSKCYDIHIGTLSLFSRHASILFDSGATHSFISNHYAPLAEKIPEPLQPSMSVATPSGGHIICDSMLIGCPIEIQGRILPADLIIFNMSGFDVILGMDWLSQNHACVDCFNKRVVFKSTKGVEFSFQSVRESSPPRVVSALQAT</sequence>
<proteinExistence type="predicted"/>
<evidence type="ECO:0000313" key="3">
    <source>
        <dbReference type="RefSeq" id="XP_018843454.1"/>
    </source>
</evidence>
<dbReference type="InterPro" id="IPR001969">
    <property type="entry name" value="Aspartic_peptidase_AS"/>
</dbReference>
<reference evidence="3" key="1">
    <citation type="submission" date="2025-08" db="UniProtKB">
        <authorList>
            <consortium name="RefSeq"/>
        </authorList>
    </citation>
    <scope>IDENTIFICATION</scope>
    <source>
        <tissue evidence="3">Leaves</tissue>
    </source>
</reference>
<dbReference type="PROSITE" id="PS50158">
    <property type="entry name" value="ZF_CCHC"/>
    <property type="match status" value="1"/>
</dbReference>
<keyword evidence="2" id="KW-1185">Reference proteome</keyword>
<dbReference type="InterPro" id="IPR001878">
    <property type="entry name" value="Znf_CCHC"/>
</dbReference>
<dbReference type="CDD" id="cd00303">
    <property type="entry name" value="retropepsin_like"/>
    <property type="match status" value="1"/>
</dbReference>
<dbReference type="InterPro" id="IPR032567">
    <property type="entry name" value="RTL1-rel"/>
</dbReference>
<dbReference type="OrthoDB" id="1751327at2759"/>
<dbReference type="InterPro" id="IPR021109">
    <property type="entry name" value="Peptidase_aspartic_dom_sf"/>
</dbReference>
<feature type="region of interest" description="Disordered" evidence="1">
    <location>
        <begin position="67"/>
        <end position="99"/>
    </location>
</feature>
<dbReference type="RefSeq" id="XP_018843454.1">
    <property type="nucleotide sequence ID" value="XM_018987909.1"/>
</dbReference>
<dbReference type="PROSITE" id="PS00141">
    <property type="entry name" value="ASP_PROTEASE"/>
    <property type="match status" value="1"/>
</dbReference>
<dbReference type="Gene3D" id="4.10.60.10">
    <property type="entry name" value="Zinc finger, CCHC-type"/>
    <property type="match status" value="1"/>
</dbReference>
<organism evidence="2 3">
    <name type="scientific">Juglans regia</name>
    <name type="common">English walnut</name>
    <dbReference type="NCBI Taxonomy" id="51240"/>
    <lineage>
        <taxon>Eukaryota</taxon>
        <taxon>Viridiplantae</taxon>
        <taxon>Streptophyta</taxon>
        <taxon>Embryophyta</taxon>
        <taxon>Tracheophyta</taxon>
        <taxon>Spermatophyta</taxon>
        <taxon>Magnoliopsida</taxon>
        <taxon>eudicotyledons</taxon>
        <taxon>Gunneridae</taxon>
        <taxon>Pentapetalae</taxon>
        <taxon>rosids</taxon>
        <taxon>fabids</taxon>
        <taxon>Fagales</taxon>
        <taxon>Juglandaceae</taxon>
        <taxon>Juglans</taxon>
    </lineage>
</organism>
<dbReference type="PANTHER" id="PTHR15503">
    <property type="entry name" value="LDOC1 RELATED"/>
    <property type="match status" value="1"/>
</dbReference>
<dbReference type="AlphaFoldDB" id="A0A2I4GHT0"/>
<dbReference type="KEGG" id="jre:109007989"/>
<dbReference type="GO" id="GO:0008270">
    <property type="term" value="F:zinc ion binding"/>
    <property type="evidence" value="ECO:0007669"/>
    <property type="project" value="InterPro"/>
</dbReference>
<dbReference type="Proteomes" id="UP000235220">
    <property type="component" value="Chromosome 4"/>
</dbReference>